<organism evidence="1 2">
    <name type="scientific">Hydrobacter penzbergensis</name>
    <dbReference type="NCBI Taxonomy" id="1235997"/>
    <lineage>
        <taxon>Bacteria</taxon>
        <taxon>Pseudomonadati</taxon>
        <taxon>Bacteroidota</taxon>
        <taxon>Chitinophagia</taxon>
        <taxon>Chitinophagales</taxon>
        <taxon>Chitinophagaceae</taxon>
        <taxon>Hydrobacter</taxon>
    </lineage>
</organism>
<proteinExistence type="predicted"/>
<sequence>MDYETPKELSKSCEIASFPQSARCPVVSQPNLAALYSEVVGGDTIM</sequence>
<gene>
    <name evidence="1" type="ORF">SAMN05444410_101396</name>
</gene>
<evidence type="ECO:0000313" key="1">
    <source>
        <dbReference type="EMBL" id="SDW16594.1"/>
    </source>
</evidence>
<dbReference type="AlphaFoldDB" id="A0A8X8ICD6"/>
<accession>A0A8X8ICD6</accession>
<evidence type="ECO:0000313" key="2">
    <source>
        <dbReference type="Proteomes" id="UP000198711"/>
    </source>
</evidence>
<reference evidence="1 2" key="1">
    <citation type="submission" date="2016-10" db="EMBL/GenBank/DDBJ databases">
        <authorList>
            <person name="Varghese N."/>
            <person name="Submissions S."/>
        </authorList>
    </citation>
    <scope>NUCLEOTIDE SEQUENCE [LARGE SCALE GENOMIC DNA]</scope>
    <source>
        <strain evidence="1 2">DSM 25353</strain>
    </source>
</reference>
<name>A0A8X8ICD6_9BACT</name>
<dbReference type="EMBL" id="FNNO01000001">
    <property type="protein sequence ID" value="SDW16594.1"/>
    <property type="molecule type" value="Genomic_DNA"/>
</dbReference>
<comment type="caution">
    <text evidence="1">The sequence shown here is derived from an EMBL/GenBank/DDBJ whole genome shotgun (WGS) entry which is preliminary data.</text>
</comment>
<dbReference type="Proteomes" id="UP000198711">
    <property type="component" value="Unassembled WGS sequence"/>
</dbReference>
<keyword evidence="2" id="KW-1185">Reference proteome</keyword>
<protein>
    <submittedName>
        <fullName evidence="1">Uncharacterized protein</fullName>
    </submittedName>
</protein>